<feature type="domain" description="Calcium-activated potassium channel BK alpha subunit" evidence="13">
    <location>
        <begin position="202"/>
        <end position="286"/>
    </location>
</feature>
<evidence type="ECO:0000256" key="9">
    <source>
        <dbReference type="ARBA" id="ARBA00023136"/>
    </source>
</evidence>
<accession>A0AAD9LBM5</accession>
<keyword evidence="6" id="KW-0630">Potassium</keyword>
<reference evidence="15" key="1">
    <citation type="submission" date="2023-08" db="EMBL/GenBank/DDBJ databases">
        <title>Reference Genome Resource for the Citrus Pathogen Phytophthora citrophthora.</title>
        <authorList>
            <person name="Moller H."/>
            <person name="Coetzee B."/>
            <person name="Rose L.J."/>
            <person name="Van Niekerk J.M."/>
        </authorList>
    </citation>
    <scope>NUCLEOTIDE SEQUENCE</scope>
    <source>
        <strain evidence="15">STE-U-9442</strain>
    </source>
</reference>
<evidence type="ECO:0000256" key="7">
    <source>
        <dbReference type="ARBA" id="ARBA00022989"/>
    </source>
</evidence>
<name>A0AAD9LBM5_9STRA</name>
<evidence type="ECO:0000256" key="4">
    <source>
        <dbReference type="ARBA" id="ARBA00022692"/>
    </source>
</evidence>
<feature type="region of interest" description="Disordered" evidence="11">
    <location>
        <begin position="397"/>
        <end position="425"/>
    </location>
</feature>
<evidence type="ECO:0000256" key="1">
    <source>
        <dbReference type="ARBA" id="ARBA00004141"/>
    </source>
</evidence>
<evidence type="ECO:0000259" key="14">
    <source>
        <dbReference type="Pfam" id="PF22614"/>
    </source>
</evidence>
<evidence type="ECO:0000256" key="11">
    <source>
        <dbReference type="SAM" id="MobiDB-lite"/>
    </source>
</evidence>
<evidence type="ECO:0000256" key="12">
    <source>
        <dbReference type="SAM" id="Phobius"/>
    </source>
</evidence>
<keyword evidence="8" id="KW-0406">Ion transport</keyword>
<dbReference type="PANTHER" id="PTHR10027:SF10">
    <property type="entry name" value="SLOWPOKE 2, ISOFORM D"/>
    <property type="match status" value="1"/>
</dbReference>
<evidence type="ECO:0000256" key="8">
    <source>
        <dbReference type="ARBA" id="ARBA00023065"/>
    </source>
</evidence>
<dbReference type="Proteomes" id="UP001259832">
    <property type="component" value="Unassembled WGS sequence"/>
</dbReference>
<dbReference type="Pfam" id="PF03493">
    <property type="entry name" value="BK_channel_a"/>
    <property type="match status" value="1"/>
</dbReference>
<keyword evidence="5" id="KW-0631">Potassium channel</keyword>
<dbReference type="AlphaFoldDB" id="A0AAD9LBM5"/>
<evidence type="ECO:0000256" key="3">
    <source>
        <dbReference type="ARBA" id="ARBA00022538"/>
    </source>
</evidence>
<dbReference type="EMBL" id="JASMQC010000038">
    <property type="protein sequence ID" value="KAK1930608.1"/>
    <property type="molecule type" value="Genomic_DNA"/>
</dbReference>
<dbReference type="SUPFAM" id="SSF81324">
    <property type="entry name" value="Voltage-gated potassium channels"/>
    <property type="match status" value="1"/>
</dbReference>
<keyword evidence="4 12" id="KW-0812">Transmembrane</keyword>
<evidence type="ECO:0000256" key="2">
    <source>
        <dbReference type="ARBA" id="ARBA00022448"/>
    </source>
</evidence>
<protein>
    <submittedName>
        <fullName evidence="15">Calcium-activated potassium channel subunit alpha-1</fullName>
    </submittedName>
</protein>
<dbReference type="PANTHER" id="PTHR10027">
    <property type="entry name" value="CALCIUM-ACTIVATED POTASSIUM CHANNEL ALPHA CHAIN"/>
    <property type="match status" value="1"/>
</dbReference>
<proteinExistence type="predicted"/>
<evidence type="ECO:0000256" key="10">
    <source>
        <dbReference type="ARBA" id="ARBA00023303"/>
    </source>
</evidence>
<sequence>MCYGDISPRTLLGHLFVIVAIIGIFTIIPAEVNKLNALAKQSNSWDKEVAVKSSGHVIVSGYNLSATTVLEFLQEFYHPSRGSIHLDVVFVSDDTPSPELLSILEKQKYRRRTNYIRGSLMKERDQYRVKMASATAVFFLAINRHEPAQQDAATILHAVAIRNYADSCGQHVDIYVQLLSRVYEYEISSMLLGATVTKTSGVKDMLLARAAVCPGSSTLILNLIRSYHLGQYAKRRKWGKAWIHEYLDGLTYQVFPMIFSSRFGHQKFGVVARHIYENYGALLISIFNRNADQDASSRGCSVQLAPFGSFIREGDIGFVIARTASDVIRIVNSYGYWEGVEENLRASASLLATPVRVSSDSLWRQSPRHRFHPTARSASVQNIRLDLADQADDNRWRGPAKAEETSNEPVAKTCDDPASDLPAHIKSKPPVIRISRIHSMPSEVSSPSSGSSMCAAIKSKDTTKIQAAFERDHYRSNVVDQSDHYVICSRSLSDAVSIASLLRRYAQQEQKRKAPDEGLRSTEEIRIVFLMAYKPTARDLLMVAEERSANLLRNVTVVVGTPARTQDLLRVEASKARRVVILPLDKSVSREADQLASTYEVSEFGLSGQSTWTDDERLADFGVVCSLLAVEIASQGGATCRRVSPRNQRRQSSRLEIDVGASPATNVSFTRELEQGIPLESAKLRALGRFPGLDPGIFRERSDVIDAALQQFETPLMEVERKITTGSSNAATGNTLSVLHYACNAKLCRPCDEAVQDEFPSLTPSFAGGSIFLSSLLNRIVCQAFYNPYIMEVIEALANGSGSLDLSKTEVHRGSTSSGAPSTSNIPHRRLHDVEIDDEFVGEVFIDVFLDYISREMLVIGVMRHTCPELDNLLPFVYTCPPPSLVMHSKDRLFVLG</sequence>
<dbReference type="Gene3D" id="3.40.50.720">
    <property type="entry name" value="NAD(P)-binding Rossmann-like Domain"/>
    <property type="match status" value="1"/>
</dbReference>
<dbReference type="GO" id="GO:0016020">
    <property type="term" value="C:membrane"/>
    <property type="evidence" value="ECO:0007669"/>
    <property type="project" value="UniProtKB-SubCell"/>
</dbReference>
<dbReference type="InterPro" id="IPR047871">
    <property type="entry name" value="K_chnl_Slo-like"/>
</dbReference>
<dbReference type="GO" id="GO:0005267">
    <property type="term" value="F:potassium channel activity"/>
    <property type="evidence" value="ECO:0007669"/>
    <property type="project" value="UniProtKB-KW"/>
</dbReference>
<organism evidence="15 16">
    <name type="scientific">Phytophthora citrophthora</name>
    <dbReference type="NCBI Taxonomy" id="4793"/>
    <lineage>
        <taxon>Eukaryota</taxon>
        <taxon>Sar</taxon>
        <taxon>Stramenopiles</taxon>
        <taxon>Oomycota</taxon>
        <taxon>Peronosporomycetes</taxon>
        <taxon>Peronosporales</taxon>
        <taxon>Peronosporaceae</taxon>
        <taxon>Phytophthora</taxon>
    </lineage>
</organism>
<evidence type="ECO:0000256" key="6">
    <source>
        <dbReference type="ARBA" id="ARBA00022958"/>
    </source>
</evidence>
<keyword evidence="2" id="KW-0813">Transport</keyword>
<dbReference type="Pfam" id="PF22614">
    <property type="entry name" value="Slo-like_RCK"/>
    <property type="match status" value="1"/>
</dbReference>
<evidence type="ECO:0000313" key="16">
    <source>
        <dbReference type="Proteomes" id="UP001259832"/>
    </source>
</evidence>
<keyword evidence="16" id="KW-1185">Reference proteome</keyword>
<dbReference type="InterPro" id="IPR003148">
    <property type="entry name" value="RCK_N"/>
</dbReference>
<comment type="subcellular location">
    <subcellularLocation>
        <location evidence="1">Membrane</location>
        <topology evidence="1">Multi-pass membrane protein</topology>
    </subcellularLocation>
</comment>
<comment type="caution">
    <text evidence="15">The sequence shown here is derived from an EMBL/GenBank/DDBJ whole genome shotgun (WGS) entry which is preliminary data.</text>
</comment>
<keyword evidence="9 12" id="KW-0472">Membrane</keyword>
<keyword evidence="7 12" id="KW-1133">Transmembrane helix</keyword>
<keyword evidence="3" id="KW-0633">Potassium transport</keyword>
<evidence type="ECO:0000256" key="5">
    <source>
        <dbReference type="ARBA" id="ARBA00022826"/>
    </source>
</evidence>
<keyword evidence="10 15" id="KW-0407">Ion channel</keyword>
<gene>
    <name evidence="15" type="ORF">P3T76_013929</name>
</gene>
<dbReference type="InterPro" id="IPR003929">
    <property type="entry name" value="K_chnl_BK_asu"/>
</dbReference>
<evidence type="ECO:0000313" key="15">
    <source>
        <dbReference type="EMBL" id="KAK1930608.1"/>
    </source>
</evidence>
<feature type="domain" description="RCK N-terminal" evidence="14">
    <location>
        <begin position="53"/>
        <end position="168"/>
    </location>
</feature>
<feature type="transmembrane region" description="Helical" evidence="12">
    <location>
        <begin position="12"/>
        <end position="30"/>
    </location>
</feature>
<evidence type="ECO:0000259" key="13">
    <source>
        <dbReference type="Pfam" id="PF03493"/>
    </source>
</evidence>